<evidence type="ECO:0000313" key="3">
    <source>
        <dbReference type="Proteomes" id="UP000672009"/>
    </source>
</evidence>
<gene>
    <name evidence="2" type="ORF">J9260_00040</name>
</gene>
<proteinExistence type="predicted"/>
<dbReference type="RefSeq" id="WP_210217472.1">
    <property type="nucleotide sequence ID" value="NZ_CP072792.1"/>
</dbReference>
<keyword evidence="1" id="KW-1133">Transmembrane helix</keyword>
<dbReference type="Proteomes" id="UP000672009">
    <property type="component" value="Plasmid pTunz3"/>
</dbReference>
<organism evidence="2 3">
    <name type="scientific">Thiothrix unzii</name>
    <dbReference type="NCBI Taxonomy" id="111769"/>
    <lineage>
        <taxon>Bacteria</taxon>
        <taxon>Pseudomonadati</taxon>
        <taxon>Pseudomonadota</taxon>
        <taxon>Gammaproteobacteria</taxon>
        <taxon>Thiotrichales</taxon>
        <taxon>Thiotrichaceae</taxon>
        <taxon>Thiothrix</taxon>
    </lineage>
</organism>
<keyword evidence="2" id="KW-0614">Plasmid</keyword>
<feature type="transmembrane region" description="Helical" evidence="1">
    <location>
        <begin position="28"/>
        <end position="47"/>
    </location>
</feature>
<geneLocation type="plasmid" evidence="2 3">
    <name>pTunz3</name>
</geneLocation>
<keyword evidence="1" id="KW-0812">Transmembrane</keyword>
<keyword evidence="1" id="KW-0472">Membrane</keyword>
<feature type="transmembrane region" description="Helical" evidence="1">
    <location>
        <begin position="103"/>
        <end position="122"/>
    </location>
</feature>
<reference evidence="2" key="1">
    <citation type="submission" date="2021-04" db="EMBL/GenBank/DDBJ databases">
        <title>Genomics, taxonomy and metabolism of representatives of sulfur bacteria of the genus Thiothrix: Thiothrix fructosivorans QT, Thiothrix unzii A1T and three new species, Thiothrix subterranea sp. nov., Thiothrix litoralis sp. nov. and 'Candidatus Thiothrix anitrata' sp. nov.</title>
        <authorList>
            <person name="Ravin N.V."/>
            <person name="Smolyakov D."/>
            <person name="Rudenko T.S."/>
            <person name="Mardanov A.V."/>
            <person name="Beletsky A.V."/>
            <person name="Markov N.D."/>
            <person name="Fomenkov A.I."/>
            <person name="Roberts R.J."/>
            <person name="Karnachuk O.V."/>
            <person name="Novikov A."/>
            <person name="Grabovich M.Y."/>
        </authorList>
    </citation>
    <scope>NUCLEOTIDE SEQUENCE</scope>
    <source>
        <strain evidence="2">A1</strain>
        <plasmid evidence="2">pTunz3</plasmid>
    </source>
</reference>
<evidence type="ECO:0000313" key="2">
    <source>
        <dbReference type="EMBL" id="QTR51902.1"/>
    </source>
</evidence>
<protein>
    <submittedName>
        <fullName evidence="2">Uncharacterized protein</fullName>
    </submittedName>
</protein>
<evidence type="ECO:0000256" key="1">
    <source>
        <dbReference type="SAM" id="Phobius"/>
    </source>
</evidence>
<feature type="transmembrane region" description="Helical" evidence="1">
    <location>
        <begin position="63"/>
        <end position="82"/>
    </location>
</feature>
<dbReference type="AlphaFoldDB" id="A0A975F681"/>
<name>A0A975F681_9GAMM</name>
<dbReference type="KEGG" id="tun:J9260_00040"/>
<keyword evidence="3" id="KW-1185">Reference proteome</keyword>
<feature type="transmembrane region" description="Helical" evidence="1">
    <location>
        <begin position="247"/>
        <end position="270"/>
    </location>
</feature>
<dbReference type="EMBL" id="CP072792">
    <property type="protein sequence ID" value="QTR51902.1"/>
    <property type="molecule type" value="Genomic_DNA"/>
</dbReference>
<sequence length="501" mass="54621">MKSMFTNDTAAIFDAKARAVRAYHLMQWARWATFCLYIVAVFMLYVSDVWGIASFLENNSNEYIALAVFSVTSFILAYFLASSKEAVYEDIALNRSEGFHMTAGQRFAMVLFASAGILFELFSATSNQQHISNNAAEQVGLLKPAEVGSVAINTSPALTDALMKAQANLNKCQEMLKQGRVKDCHVSEGKVTGALKAIDMANQTAATVSGELVDKTNAHNEKLLERFDKPMFKVVGKAVGGDTNDGMIVAVAVMITIFELQHILAVFAYGNALRRMNADKLAKPPVATTKPEPTLQTGSASLLHKTGETIATEMAKAQQAREQVYHSAADKLDNLQVRESGGFKQSPEQLAKAMELAGMTYRTELRQGGQQFRDAPLDRPTPATLPTVTDTVPARSETVADTVPARSQNGSTERLTDAAQQTETDLYPDWVGQVSNQTISPGARDAKRFISQRTKSGADKTGLTVQEMGRIWLNWQARAVGEGVLTPNLDYSNGKPKYILA</sequence>
<accession>A0A975F681</accession>